<dbReference type="PANTHER" id="PTHR47619:SF1">
    <property type="entry name" value="EXODEOXYRIBONUCLEASE WALJ"/>
    <property type="match status" value="1"/>
</dbReference>
<dbReference type="InterPro" id="IPR052533">
    <property type="entry name" value="WalJ/YycJ-like"/>
</dbReference>
<dbReference type="Pfam" id="PF00753">
    <property type="entry name" value="Lactamase_B"/>
    <property type="match status" value="1"/>
</dbReference>
<dbReference type="RefSeq" id="WP_151756240.1">
    <property type="nucleotide sequence ID" value="NZ_BKZW01000001.1"/>
</dbReference>
<name>A0A5J4KFW3_9CHLR</name>
<reference evidence="2 3" key="1">
    <citation type="submission" date="2019-10" db="EMBL/GenBank/DDBJ databases">
        <title>Dictyobacter vulcani sp. nov., within the class Ktedonobacteria, isolated from soil of volcanic Mt. Zao.</title>
        <authorList>
            <person name="Zheng Y."/>
            <person name="Wang C.M."/>
            <person name="Sakai Y."/>
            <person name="Abe K."/>
            <person name="Yokota A."/>
            <person name="Yabe S."/>
        </authorList>
    </citation>
    <scope>NUCLEOTIDE SEQUENCE [LARGE SCALE GENOMIC DNA]</scope>
    <source>
        <strain evidence="2 3">W12</strain>
    </source>
</reference>
<accession>A0A5J4KFW3</accession>
<organism evidence="2 3">
    <name type="scientific">Dictyobacter vulcani</name>
    <dbReference type="NCBI Taxonomy" id="2607529"/>
    <lineage>
        <taxon>Bacteria</taxon>
        <taxon>Bacillati</taxon>
        <taxon>Chloroflexota</taxon>
        <taxon>Ktedonobacteria</taxon>
        <taxon>Ktedonobacterales</taxon>
        <taxon>Dictyobacteraceae</taxon>
        <taxon>Dictyobacter</taxon>
    </lineage>
</organism>
<dbReference type="Proteomes" id="UP000326912">
    <property type="component" value="Unassembled WGS sequence"/>
</dbReference>
<dbReference type="InterPro" id="IPR036866">
    <property type="entry name" value="RibonucZ/Hydroxyglut_hydro"/>
</dbReference>
<evidence type="ECO:0000313" key="2">
    <source>
        <dbReference type="EMBL" id="GER88324.1"/>
    </source>
</evidence>
<dbReference type="Gene3D" id="3.60.15.10">
    <property type="entry name" value="Ribonuclease Z/Hydroxyacylglutathione hydrolase-like"/>
    <property type="match status" value="1"/>
</dbReference>
<dbReference type="InterPro" id="IPR001279">
    <property type="entry name" value="Metallo-B-lactamas"/>
</dbReference>
<gene>
    <name evidence="2" type="ORF">KDW_24860</name>
</gene>
<comment type="caution">
    <text evidence="2">The sequence shown here is derived from an EMBL/GenBank/DDBJ whole genome shotgun (WGS) entry which is preliminary data.</text>
</comment>
<keyword evidence="3" id="KW-1185">Reference proteome</keyword>
<dbReference type="AlphaFoldDB" id="A0A5J4KFW3"/>
<protein>
    <submittedName>
        <fullName evidence="2">MBL fold metallo-hydrolase</fullName>
    </submittedName>
</protein>
<dbReference type="SMART" id="SM00849">
    <property type="entry name" value="Lactamase_B"/>
    <property type="match status" value="1"/>
</dbReference>
<sequence>MRVVSLGSGSSGNAFLVEAGPQGRTKLLLDAGLSTRMLTTRLAAVGVSLSQIQAILVTHEHSDHVQGIPTLLKLYTMPVIADIKTLTAIQDGLRTGVWRTDSGRVVRAKLDPDPAEPVAITTTEVPDTSRLVREAAGQVIVPNTPASIRIPHQVLPAGSRLKIGDIEITSFAISHDASAPCGFLLEAGGCRVCLVTDSGEVTPTMLEHMQHADLLILESNHDRERLWRGPYPWHLKNRILSPTGHLSNDQAGEAIVQIWRESGMRWLWLAHLSRTNNTPTLALESMRLYLRAARVNMAHIKIAALPPTSGQTWDSTQLWQ</sequence>
<proteinExistence type="predicted"/>
<evidence type="ECO:0000313" key="3">
    <source>
        <dbReference type="Proteomes" id="UP000326912"/>
    </source>
</evidence>
<dbReference type="EMBL" id="BKZW01000001">
    <property type="protein sequence ID" value="GER88324.1"/>
    <property type="molecule type" value="Genomic_DNA"/>
</dbReference>
<dbReference type="SUPFAM" id="SSF56281">
    <property type="entry name" value="Metallo-hydrolase/oxidoreductase"/>
    <property type="match status" value="1"/>
</dbReference>
<dbReference type="GO" id="GO:0016787">
    <property type="term" value="F:hydrolase activity"/>
    <property type="evidence" value="ECO:0007669"/>
    <property type="project" value="UniProtKB-KW"/>
</dbReference>
<dbReference type="PANTHER" id="PTHR47619">
    <property type="entry name" value="METALLO-HYDROLASE YYCJ-RELATED"/>
    <property type="match status" value="1"/>
</dbReference>
<evidence type="ECO:0000259" key="1">
    <source>
        <dbReference type="SMART" id="SM00849"/>
    </source>
</evidence>
<feature type="domain" description="Metallo-beta-lactamase" evidence="1">
    <location>
        <begin position="11"/>
        <end position="234"/>
    </location>
</feature>
<keyword evidence="2" id="KW-0378">Hydrolase</keyword>